<reference evidence="2" key="1">
    <citation type="journal article" date="2014" name="Int. J. Syst. Evol. Microbiol.">
        <title>Complete genome of a new Firmicutes species belonging to the dominant human colonic microbiota ('Ruminococcus bicirculans') reveals two chromosomes and a selective capacity to utilize plant glucans.</title>
        <authorList>
            <consortium name="NISC Comparative Sequencing Program"/>
            <person name="Wegmann U."/>
            <person name="Louis P."/>
            <person name="Goesmann A."/>
            <person name="Henrissat B."/>
            <person name="Duncan S.H."/>
            <person name="Flint H.J."/>
        </authorList>
    </citation>
    <scope>NUCLEOTIDE SEQUENCE</scope>
    <source>
        <strain evidence="2">VKM B-1499</strain>
    </source>
</reference>
<reference evidence="2" key="2">
    <citation type="submission" date="2023-01" db="EMBL/GenBank/DDBJ databases">
        <authorList>
            <person name="Sun Q."/>
            <person name="Evtushenko L."/>
        </authorList>
    </citation>
    <scope>NUCLEOTIDE SEQUENCE</scope>
    <source>
        <strain evidence="2">VKM B-1499</strain>
    </source>
</reference>
<feature type="transmembrane region" description="Helical" evidence="1">
    <location>
        <begin position="7"/>
        <end position="31"/>
    </location>
</feature>
<proteinExistence type="predicted"/>
<organism evidence="2 3">
    <name type="scientific">Brevundimonas intermedia</name>
    <dbReference type="NCBI Taxonomy" id="74315"/>
    <lineage>
        <taxon>Bacteria</taxon>
        <taxon>Pseudomonadati</taxon>
        <taxon>Pseudomonadota</taxon>
        <taxon>Alphaproteobacteria</taxon>
        <taxon>Caulobacterales</taxon>
        <taxon>Caulobacteraceae</taxon>
        <taxon>Brevundimonas</taxon>
    </lineage>
</organism>
<dbReference type="Proteomes" id="UP001143509">
    <property type="component" value="Unassembled WGS sequence"/>
</dbReference>
<feature type="transmembrane region" description="Helical" evidence="1">
    <location>
        <begin position="92"/>
        <end position="111"/>
    </location>
</feature>
<sequence>MLTSRRIILAARLLFVFAATGMAVLMLGPFQGLEQAFGLNDKAAHAIAFYGVTVGLFLISPTRRRDDLAVFVIAAALAAEGLQFFTGRSVSVGDFLAGAGGAVAAWLPGFVEQVRHAARRHPNLTLAQASAINRRRRARASAVQNPASPARIRRT</sequence>
<evidence type="ECO:0000313" key="2">
    <source>
        <dbReference type="EMBL" id="GLK47516.1"/>
    </source>
</evidence>
<keyword evidence="1" id="KW-1133">Transmembrane helix</keyword>
<dbReference type="EMBL" id="BSFD01000001">
    <property type="protein sequence ID" value="GLK47516.1"/>
    <property type="molecule type" value="Genomic_DNA"/>
</dbReference>
<accession>A0ABQ5T6V8</accession>
<gene>
    <name evidence="2" type="ORF">GCM10017620_04890</name>
</gene>
<name>A0ABQ5T6V8_9CAUL</name>
<evidence type="ECO:0000256" key="1">
    <source>
        <dbReference type="SAM" id="Phobius"/>
    </source>
</evidence>
<keyword evidence="1" id="KW-0472">Membrane</keyword>
<protein>
    <submittedName>
        <fullName evidence="2">Antibiotic resistance protein VanZ</fullName>
    </submittedName>
</protein>
<comment type="caution">
    <text evidence="2">The sequence shown here is derived from an EMBL/GenBank/DDBJ whole genome shotgun (WGS) entry which is preliminary data.</text>
</comment>
<feature type="transmembrane region" description="Helical" evidence="1">
    <location>
        <begin position="68"/>
        <end position="86"/>
    </location>
</feature>
<keyword evidence="3" id="KW-1185">Reference proteome</keyword>
<feature type="transmembrane region" description="Helical" evidence="1">
    <location>
        <begin position="43"/>
        <end position="61"/>
    </location>
</feature>
<evidence type="ECO:0000313" key="3">
    <source>
        <dbReference type="Proteomes" id="UP001143509"/>
    </source>
</evidence>
<keyword evidence="1" id="KW-0812">Transmembrane</keyword>